<name>A0A7W8DKI3_9BACT</name>
<keyword evidence="3" id="KW-1185">Reference proteome</keyword>
<proteinExistence type="predicted"/>
<comment type="caution">
    <text evidence="2">The sequence shown here is derived from an EMBL/GenBank/DDBJ whole genome shotgun (WGS) entry which is preliminary data.</text>
</comment>
<accession>A0A7W8DKI3</accession>
<dbReference type="Proteomes" id="UP000590740">
    <property type="component" value="Unassembled WGS sequence"/>
</dbReference>
<protein>
    <submittedName>
        <fullName evidence="2">Uncharacterized protein</fullName>
    </submittedName>
</protein>
<reference evidence="2 3" key="1">
    <citation type="submission" date="2020-08" db="EMBL/GenBank/DDBJ databases">
        <title>Genomic Encyclopedia of Type Strains, Phase IV (KMG-IV): sequencing the most valuable type-strain genomes for metagenomic binning, comparative biology and taxonomic classification.</title>
        <authorList>
            <person name="Goeker M."/>
        </authorList>
    </citation>
    <scope>NUCLEOTIDE SEQUENCE [LARGE SCALE GENOMIC DNA]</scope>
    <source>
        <strain evidence="2 3">DSM 12252</strain>
    </source>
</reference>
<keyword evidence="1" id="KW-0812">Transmembrane</keyword>
<feature type="transmembrane region" description="Helical" evidence="1">
    <location>
        <begin position="260"/>
        <end position="284"/>
    </location>
</feature>
<gene>
    <name evidence="2" type="ORF">HNQ65_002826</name>
</gene>
<keyword evidence="1" id="KW-0472">Membrane</keyword>
<dbReference type="RefSeq" id="WP_184340153.1">
    <property type="nucleotide sequence ID" value="NZ_JACHIG010000005.1"/>
</dbReference>
<organism evidence="2 3">
    <name type="scientific">Prosthecobacter vanneervenii</name>
    <dbReference type="NCBI Taxonomy" id="48466"/>
    <lineage>
        <taxon>Bacteria</taxon>
        <taxon>Pseudomonadati</taxon>
        <taxon>Verrucomicrobiota</taxon>
        <taxon>Verrucomicrobiia</taxon>
        <taxon>Verrucomicrobiales</taxon>
        <taxon>Verrucomicrobiaceae</taxon>
        <taxon>Prosthecobacter</taxon>
    </lineage>
</organism>
<evidence type="ECO:0000313" key="3">
    <source>
        <dbReference type="Proteomes" id="UP000590740"/>
    </source>
</evidence>
<evidence type="ECO:0000313" key="2">
    <source>
        <dbReference type="EMBL" id="MBB5033243.1"/>
    </source>
</evidence>
<dbReference type="AlphaFoldDB" id="A0A7W8DKI3"/>
<evidence type="ECO:0000256" key="1">
    <source>
        <dbReference type="SAM" id="Phobius"/>
    </source>
</evidence>
<sequence>MAKTRKPTCELLIPGTHIWQSWMGVEAGACVLQAEHSAEGARFGKEAARRVLALPAMHFWALPAWLKGQPEHLRSMALLHLERLGIKAADDEATVQVREMQGKEGAYLTRILALKDLPVPLSDTARLPDEVTLHALCYPLVHNSLTIFRELGRLVVAITSGSQLIYCTPLSASKLDTNALAELNNICLQLGFQGVLGRLESLVLWIDEGDTAQIQRVTGLTAYRCEMPAPTMPERGSCKLMPQDIIAERQSQTGRAKTRFIALAAGTLIAAAIAVVATMTSLVLQERNMLREKVANLTPRSSKVMDHKKAWREVSPAVDPTSWPQQILLHCMEPAASKEASITHWEWTPDRMNIRGRMPSASLALEYTQALKETEALASFELNGPPPVIASDNSATFELKGGAAE</sequence>
<keyword evidence="1" id="KW-1133">Transmembrane helix</keyword>
<dbReference type="EMBL" id="JACHIG010000005">
    <property type="protein sequence ID" value="MBB5033243.1"/>
    <property type="molecule type" value="Genomic_DNA"/>
</dbReference>